<comment type="caution">
    <text evidence="4">The sequence shown here is derived from an EMBL/GenBank/DDBJ whole genome shotgun (WGS) entry which is preliminary data.</text>
</comment>
<feature type="coiled-coil region" evidence="2">
    <location>
        <begin position="87"/>
        <end position="159"/>
    </location>
</feature>
<dbReference type="InterPro" id="IPR007157">
    <property type="entry name" value="PspA_VIPP1"/>
</dbReference>
<feature type="region of interest" description="Disordered" evidence="3">
    <location>
        <begin position="175"/>
        <end position="197"/>
    </location>
</feature>
<name>A0A9D9IDE5_9SPIO</name>
<accession>A0A9D9IDE5</accession>
<comment type="similarity">
    <text evidence="1">Belongs to the PspA/Vipp/IM30 family.</text>
</comment>
<organism evidence="4 5">
    <name type="scientific">Candidatus Ornithospirochaeta stercoravium</name>
    <dbReference type="NCBI Taxonomy" id="2840897"/>
    <lineage>
        <taxon>Bacteria</taxon>
        <taxon>Pseudomonadati</taxon>
        <taxon>Spirochaetota</taxon>
        <taxon>Spirochaetia</taxon>
        <taxon>Spirochaetales</taxon>
        <taxon>Spirochaetaceae</taxon>
        <taxon>Spirochaetaceae incertae sedis</taxon>
        <taxon>Candidatus Ornithospirochaeta</taxon>
    </lineage>
</organism>
<dbReference type="Proteomes" id="UP000810292">
    <property type="component" value="Unassembled WGS sequence"/>
</dbReference>
<evidence type="ECO:0000313" key="5">
    <source>
        <dbReference type="Proteomes" id="UP000810292"/>
    </source>
</evidence>
<dbReference type="GO" id="GO:0005829">
    <property type="term" value="C:cytosol"/>
    <property type="evidence" value="ECO:0007669"/>
    <property type="project" value="TreeGrafter"/>
</dbReference>
<evidence type="ECO:0000256" key="2">
    <source>
        <dbReference type="SAM" id="Coils"/>
    </source>
</evidence>
<proteinExistence type="inferred from homology"/>
<dbReference type="EMBL" id="JADIMF010000131">
    <property type="protein sequence ID" value="MBO8469678.1"/>
    <property type="molecule type" value="Genomic_DNA"/>
</dbReference>
<sequence>MNIFSRFKDIINSNINAMLDKAEDPEKMLRLMIQEMEDTLIELKTSCASSIAEGTKIENDMHNAEEIASRWEKRAILALEKAQEDLAREALAEKIAAEKEAKRLRNLLEENRNTIKESRREIEELEEKLSETKARFSVLKEKEERARNEKRAREQMHHDTEARFREMEEKIGRMNGWNDISSSSSYEKFRKMEKDDEIEKELRKLKKKAGK</sequence>
<dbReference type="PANTHER" id="PTHR31088">
    <property type="entry name" value="MEMBRANE-ASSOCIATED PROTEIN VIPP1, CHLOROPLASTIC"/>
    <property type="match status" value="1"/>
</dbReference>
<evidence type="ECO:0000256" key="1">
    <source>
        <dbReference type="ARBA" id="ARBA00043985"/>
    </source>
</evidence>
<evidence type="ECO:0000313" key="4">
    <source>
        <dbReference type="EMBL" id="MBO8469678.1"/>
    </source>
</evidence>
<keyword evidence="2" id="KW-0175">Coiled coil</keyword>
<dbReference type="Pfam" id="PF04012">
    <property type="entry name" value="PspA_IM30"/>
    <property type="match status" value="1"/>
</dbReference>
<evidence type="ECO:0000256" key="3">
    <source>
        <dbReference type="SAM" id="MobiDB-lite"/>
    </source>
</evidence>
<protein>
    <submittedName>
        <fullName evidence="4">PspA/IM30 family protein</fullName>
    </submittedName>
</protein>
<dbReference type="GO" id="GO:0009271">
    <property type="term" value="P:phage shock"/>
    <property type="evidence" value="ECO:0007669"/>
    <property type="project" value="TreeGrafter"/>
</dbReference>
<dbReference type="AlphaFoldDB" id="A0A9D9IDE5"/>
<gene>
    <name evidence="4" type="ORF">IAA72_07830</name>
</gene>
<reference evidence="4" key="1">
    <citation type="submission" date="2020-10" db="EMBL/GenBank/DDBJ databases">
        <authorList>
            <person name="Gilroy R."/>
        </authorList>
    </citation>
    <scope>NUCLEOTIDE SEQUENCE</scope>
    <source>
        <strain evidence="4">14700</strain>
    </source>
</reference>
<reference evidence="4" key="2">
    <citation type="journal article" date="2021" name="PeerJ">
        <title>Extensive microbial diversity within the chicken gut microbiome revealed by metagenomics and culture.</title>
        <authorList>
            <person name="Gilroy R."/>
            <person name="Ravi A."/>
            <person name="Getino M."/>
            <person name="Pursley I."/>
            <person name="Horton D.L."/>
            <person name="Alikhan N.F."/>
            <person name="Baker D."/>
            <person name="Gharbi K."/>
            <person name="Hall N."/>
            <person name="Watson M."/>
            <person name="Adriaenssens E.M."/>
            <person name="Foster-Nyarko E."/>
            <person name="Jarju S."/>
            <person name="Secka A."/>
            <person name="Antonio M."/>
            <person name="Oren A."/>
            <person name="Chaudhuri R.R."/>
            <person name="La Ragione R."/>
            <person name="Hildebrand F."/>
            <person name="Pallen M.J."/>
        </authorList>
    </citation>
    <scope>NUCLEOTIDE SEQUENCE</scope>
    <source>
        <strain evidence="4">14700</strain>
    </source>
</reference>
<dbReference type="PANTHER" id="PTHR31088:SF6">
    <property type="entry name" value="PHAGE SHOCK PROTEIN A"/>
    <property type="match status" value="1"/>
</dbReference>